<protein>
    <submittedName>
        <fullName evidence="3">Uncharacterized protein</fullName>
    </submittedName>
</protein>
<name>A0A024TYE4_9STRA</name>
<feature type="compositionally biased region" description="Low complexity" evidence="1">
    <location>
        <begin position="99"/>
        <end position="120"/>
    </location>
</feature>
<accession>A0A024TYE4</accession>
<evidence type="ECO:0000256" key="2">
    <source>
        <dbReference type="SAM" id="Phobius"/>
    </source>
</evidence>
<keyword evidence="2" id="KW-0472">Membrane</keyword>
<gene>
    <name evidence="3" type="ORF">H310_08768</name>
</gene>
<dbReference type="VEuPathDB" id="FungiDB:H310_08768"/>
<organism evidence="3">
    <name type="scientific">Aphanomyces invadans</name>
    <dbReference type="NCBI Taxonomy" id="157072"/>
    <lineage>
        <taxon>Eukaryota</taxon>
        <taxon>Sar</taxon>
        <taxon>Stramenopiles</taxon>
        <taxon>Oomycota</taxon>
        <taxon>Saprolegniomycetes</taxon>
        <taxon>Saprolegniales</taxon>
        <taxon>Verrucalvaceae</taxon>
        <taxon>Aphanomyces</taxon>
    </lineage>
</organism>
<dbReference type="EMBL" id="KI913969">
    <property type="protein sequence ID" value="ETV98656.1"/>
    <property type="molecule type" value="Genomic_DNA"/>
</dbReference>
<dbReference type="GeneID" id="20085818"/>
<feature type="transmembrane region" description="Helical" evidence="2">
    <location>
        <begin position="322"/>
        <end position="343"/>
    </location>
</feature>
<dbReference type="eggNOG" id="ENOG502S8WC">
    <property type="taxonomic scope" value="Eukaryota"/>
</dbReference>
<feature type="compositionally biased region" description="Basic and acidic residues" evidence="1">
    <location>
        <begin position="74"/>
        <end position="94"/>
    </location>
</feature>
<evidence type="ECO:0000256" key="1">
    <source>
        <dbReference type="SAM" id="MobiDB-lite"/>
    </source>
</evidence>
<proteinExistence type="predicted"/>
<evidence type="ECO:0000313" key="3">
    <source>
        <dbReference type="EMBL" id="ETV98656.1"/>
    </source>
</evidence>
<keyword evidence="2" id="KW-1133">Transmembrane helix</keyword>
<dbReference type="OrthoDB" id="74847at2759"/>
<sequence>MADARAAARKARILASQEKRLKYVSGQAESLKKTTEEELEDKTLDGMLEELHPASSANTNEVKELVMPAIRADPAQRRRDAALRKKQHQEKVQERLNGTPETTPATSSSANPTTASSENARAQAIQESVAPTAAPQRNAAVSSAELLKLTKAKQDLLFFRIEQWTVLFVLVMAALFVGFNVDIQCFAVDPRLQEVDDLLAQGFSLTSIKQQLERDNADLTFLEKRSLADASTRLPENTIPFLPSFVYNMFAPAVVNPPFLLVPILARLVFNALFFGARSVLDVPSTGDHESDDSGWIIKMALSMVPMLRDGYRMMKKTGDDFCLFLMVLGVTVSVRVVCGGVLV</sequence>
<dbReference type="AlphaFoldDB" id="A0A024TYE4"/>
<feature type="region of interest" description="Disordered" evidence="1">
    <location>
        <begin position="72"/>
        <end position="137"/>
    </location>
</feature>
<dbReference type="RefSeq" id="XP_008872853.1">
    <property type="nucleotide sequence ID" value="XM_008874631.1"/>
</dbReference>
<keyword evidence="2" id="KW-0812">Transmembrane</keyword>
<feature type="transmembrane region" description="Helical" evidence="2">
    <location>
        <begin position="245"/>
        <end position="270"/>
    </location>
</feature>
<feature type="transmembrane region" description="Helical" evidence="2">
    <location>
        <begin position="157"/>
        <end position="179"/>
    </location>
</feature>
<reference evidence="3" key="1">
    <citation type="submission" date="2013-12" db="EMBL/GenBank/DDBJ databases">
        <title>The Genome Sequence of Aphanomyces invadans NJM9701.</title>
        <authorList>
            <consortium name="The Broad Institute Genomics Platform"/>
            <person name="Russ C."/>
            <person name="Tyler B."/>
            <person name="van West P."/>
            <person name="Dieguez-Uribeondo J."/>
            <person name="Young S.K."/>
            <person name="Zeng Q."/>
            <person name="Gargeya S."/>
            <person name="Fitzgerald M."/>
            <person name="Abouelleil A."/>
            <person name="Alvarado L."/>
            <person name="Chapman S.B."/>
            <person name="Gainer-Dewar J."/>
            <person name="Goldberg J."/>
            <person name="Griggs A."/>
            <person name="Gujja S."/>
            <person name="Hansen M."/>
            <person name="Howarth C."/>
            <person name="Imamovic A."/>
            <person name="Ireland A."/>
            <person name="Larimer J."/>
            <person name="McCowan C."/>
            <person name="Murphy C."/>
            <person name="Pearson M."/>
            <person name="Poon T.W."/>
            <person name="Priest M."/>
            <person name="Roberts A."/>
            <person name="Saif S."/>
            <person name="Shea T."/>
            <person name="Sykes S."/>
            <person name="Wortman J."/>
            <person name="Nusbaum C."/>
            <person name="Birren B."/>
        </authorList>
    </citation>
    <scope>NUCLEOTIDE SEQUENCE [LARGE SCALE GENOMIC DNA]</scope>
    <source>
        <strain evidence="3">NJM9701</strain>
    </source>
</reference>